<evidence type="ECO:0000313" key="1">
    <source>
        <dbReference type="EMBL" id="AQP44270.1"/>
    </source>
</evidence>
<dbReference type="PANTHER" id="PTHR38441:SF1">
    <property type="entry name" value="MEMBRANE PROTEIN"/>
    <property type="match status" value="1"/>
</dbReference>
<evidence type="ECO:0000313" key="2">
    <source>
        <dbReference type="Proteomes" id="UP000188324"/>
    </source>
</evidence>
<gene>
    <name evidence="1" type="ORF">RPIT_05110</name>
</gene>
<keyword evidence="2" id="KW-1185">Reference proteome</keyword>
<dbReference type="EMBL" id="CP019605">
    <property type="protein sequence ID" value="AQP44270.1"/>
    <property type="molecule type" value="Genomic_DNA"/>
</dbReference>
<organism evidence="1 2">
    <name type="scientific">Tessaracoccus flavus</name>
    <dbReference type="NCBI Taxonomy" id="1610493"/>
    <lineage>
        <taxon>Bacteria</taxon>
        <taxon>Bacillati</taxon>
        <taxon>Actinomycetota</taxon>
        <taxon>Actinomycetes</taxon>
        <taxon>Propionibacteriales</taxon>
        <taxon>Propionibacteriaceae</taxon>
        <taxon>Tessaracoccus</taxon>
    </lineage>
</organism>
<dbReference type="KEGG" id="tfl:RPIT_05110"/>
<dbReference type="STRING" id="1610493.RPIT_05110"/>
<sequence length="120" mass="13339">MSQGRIADPLDPTESRQAFVSVAETPQYLKLRSSFRNFAFPMTLAGLVSYFTFVLLSVFAEDFMAQPFLGMAGLNTGLMIGFLQFAIVWIWTAIYVNYANTRLDPISAEIKDELVAKGAV</sequence>
<reference evidence="1 2" key="1">
    <citation type="journal article" date="2016" name="Int. J. Syst. Evol. Microbiol.">
        <title>Tessaracoccus flavus sp. nov., isolated from the drainage system of a lindane-producing factory.</title>
        <authorList>
            <person name="Kumari R."/>
            <person name="Singh P."/>
            <person name="Schumann P."/>
            <person name="Lal R."/>
        </authorList>
    </citation>
    <scope>NUCLEOTIDE SEQUENCE [LARGE SCALE GENOMIC DNA]</scope>
    <source>
        <strain evidence="1 2">RP1T</strain>
    </source>
</reference>
<dbReference type="AlphaFoldDB" id="A0A1Q2CDW9"/>
<accession>A0A1Q2CDW9</accession>
<dbReference type="RefSeq" id="WP_077341256.1">
    <property type="nucleotide sequence ID" value="NZ_CP019605.1"/>
</dbReference>
<name>A0A1Q2CDW9_9ACTN</name>
<dbReference type="OrthoDB" id="3543412at2"/>
<dbReference type="Pfam" id="PF04341">
    <property type="entry name" value="DUF485"/>
    <property type="match status" value="1"/>
</dbReference>
<dbReference type="InterPro" id="IPR007436">
    <property type="entry name" value="DUF485"/>
</dbReference>
<dbReference type="PANTHER" id="PTHR38441">
    <property type="entry name" value="INTEGRAL MEMBRANE PROTEIN-RELATED"/>
    <property type="match status" value="1"/>
</dbReference>
<dbReference type="Proteomes" id="UP000188324">
    <property type="component" value="Chromosome"/>
</dbReference>
<protein>
    <submittedName>
        <fullName evidence="1">Uncharacterized protein</fullName>
    </submittedName>
</protein>
<proteinExistence type="predicted"/>